<comment type="caution">
    <text evidence="1">The sequence shown here is derived from an EMBL/GenBank/DDBJ whole genome shotgun (WGS) entry which is preliminary data.</text>
</comment>
<accession>A0ABR1QER1</accession>
<dbReference type="GeneID" id="92076987"/>
<dbReference type="EMBL" id="JAQQWE010000005">
    <property type="protein sequence ID" value="KAK7951975.1"/>
    <property type="molecule type" value="Genomic_DNA"/>
</dbReference>
<dbReference type="RefSeq" id="XP_066700037.1">
    <property type="nucleotide sequence ID" value="XM_066843925.1"/>
</dbReference>
<proteinExistence type="predicted"/>
<protein>
    <submittedName>
        <fullName evidence="1">Uncharacterized protein</fullName>
    </submittedName>
</protein>
<keyword evidence="2" id="KW-1185">Reference proteome</keyword>
<reference evidence="1 2" key="1">
    <citation type="submission" date="2023-01" db="EMBL/GenBank/DDBJ databases">
        <title>Analysis of 21 Apiospora genomes using comparative genomics revels a genus with tremendous synthesis potential of carbohydrate active enzymes and secondary metabolites.</title>
        <authorList>
            <person name="Sorensen T."/>
        </authorList>
    </citation>
    <scope>NUCLEOTIDE SEQUENCE [LARGE SCALE GENOMIC DNA]</scope>
    <source>
        <strain evidence="1 2">CBS 24483</strain>
    </source>
</reference>
<evidence type="ECO:0000313" key="2">
    <source>
        <dbReference type="Proteomes" id="UP001391051"/>
    </source>
</evidence>
<gene>
    <name evidence="1" type="ORF">PG986_007703</name>
</gene>
<sequence length="191" mass="21004">MAKPDTRKRDNHDLADACVPAPKRCHTEAAHGQRQFKQGPHAEYVEKRGVPHAVYPKAIVAIVEALDSALTETDQAGGGLPTDSVCLVLRSEGEQVRWQSEDGAYPEILGVCRNVVGANYKALRSFEDVAHYQDEMEDGVPFSRQIKAGPEGTESGQGGWSIGQGACLRLRAGVYVDDETEVWVERWELED</sequence>
<name>A0ABR1QER1_9PEZI</name>
<dbReference type="Proteomes" id="UP001391051">
    <property type="component" value="Unassembled WGS sequence"/>
</dbReference>
<evidence type="ECO:0000313" key="1">
    <source>
        <dbReference type="EMBL" id="KAK7951975.1"/>
    </source>
</evidence>
<organism evidence="1 2">
    <name type="scientific">Apiospora aurea</name>
    <dbReference type="NCBI Taxonomy" id="335848"/>
    <lineage>
        <taxon>Eukaryota</taxon>
        <taxon>Fungi</taxon>
        <taxon>Dikarya</taxon>
        <taxon>Ascomycota</taxon>
        <taxon>Pezizomycotina</taxon>
        <taxon>Sordariomycetes</taxon>
        <taxon>Xylariomycetidae</taxon>
        <taxon>Amphisphaeriales</taxon>
        <taxon>Apiosporaceae</taxon>
        <taxon>Apiospora</taxon>
    </lineage>
</organism>